<name>A0A498CXY7_9GAMM</name>
<accession>A0A498CXY7</accession>
<gene>
    <name evidence="1" type="ORF">D9K80_05935</name>
</gene>
<dbReference type="EMBL" id="RCHD01000010">
    <property type="protein sequence ID" value="RLL36399.1"/>
    <property type="molecule type" value="Genomic_DNA"/>
</dbReference>
<dbReference type="Proteomes" id="UP000267166">
    <property type="component" value="Unassembled WGS sequence"/>
</dbReference>
<evidence type="ECO:0000313" key="2">
    <source>
        <dbReference type="Proteomes" id="UP000267166"/>
    </source>
</evidence>
<sequence>MKSVLITGVVCSGLLLTACDLRKKDTTATENAKLQDWSCSAPANVEQIQNHLKEDYLSQLDQRLRQSGYESDQVLLEKIRKNIKFEISHIATHTEQPEQAKQLECSSLLVAILPKGLQKRAENAYLEEPCDECDGEDTESPSSYTLQDSIKNEWSSLKLQDDKISGSDFKYSLERSDNDEISLSVESASLVGLSAKISELAVNFEAYQKRNKADIEANQQSVEEYNKENAAQTALAQKALDIRQKEVDAEQKAVVERLNSTWDRFSPEQKTAQQQDQSDWFEKRDVDCKVISQKRVYDLKDSELETYQQQHRYWNDVMEKQNQAIQYSQCFVQKTKERTVYLNNLFN</sequence>
<dbReference type="RefSeq" id="WP_106986058.1">
    <property type="nucleotide sequence ID" value="NZ_CP035934.2"/>
</dbReference>
<evidence type="ECO:0000313" key="1">
    <source>
        <dbReference type="EMBL" id="RLL36399.1"/>
    </source>
</evidence>
<dbReference type="AlphaFoldDB" id="A0A498CXY7"/>
<protein>
    <submittedName>
        <fullName evidence="1">DUF1311 domain-containing protein</fullName>
    </submittedName>
</protein>
<reference evidence="1 2" key="1">
    <citation type="submission" date="2018-09" db="EMBL/GenBank/DDBJ databases">
        <title>The draft genome of Acinetobacter sp. strains.</title>
        <authorList>
            <person name="Qin J."/>
            <person name="Feng Y."/>
            <person name="Zong Z."/>
        </authorList>
    </citation>
    <scope>NUCLEOTIDE SEQUENCE [LARGE SCALE GENOMIC DNA]</scope>
    <source>
        <strain evidence="1 2">WCHAc060003</strain>
    </source>
</reference>
<organism evidence="1 2">
    <name type="scientific">Acinetobacter cumulans</name>
    <dbReference type="NCBI Taxonomy" id="2136182"/>
    <lineage>
        <taxon>Bacteria</taxon>
        <taxon>Pseudomonadati</taxon>
        <taxon>Pseudomonadota</taxon>
        <taxon>Gammaproteobacteria</taxon>
        <taxon>Moraxellales</taxon>
        <taxon>Moraxellaceae</taxon>
        <taxon>Acinetobacter</taxon>
    </lineage>
</organism>
<comment type="caution">
    <text evidence="1">The sequence shown here is derived from an EMBL/GenBank/DDBJ whole genome shotgun (WGS) entry which is preliminary data.</text>
</comment>
<proteinExistence type="predicted"/>
<dbReference type="PROSITE" id="PS51257">
    <property type="entry name" value="PROKAR_LIPOPROTEIN"/>
    <property type="match status" value="1"/>
</dbReference>